<evidence type="ECO:0000259" key="10">
    <source>
        <dbReference type="PROSITE" id="PS50263"/>
    </source>
</evidence>
<keyword evidence="6 9" id="KW-1133">Transmembrane helix</keyword>
<dbReference type="STRING" id="889378.Spiaf_1935"/>
<evidence type="ECO:0000313" key="11">
    <source>
        <dbReference type="EMBL" id="AFG37986.1"/>
    </source>
</evidence>
<dbReference type="Pfam" id="PF20154">
    <property type="entry name" value="LNT_N"/>
    <property type="match status" value="1"/>
</dbReference>
<dbReference type="Pfam" id="PF00795">
    <property type="entry name" value="CN_hydrolase"/>
    <property type="match status" value="1"/>
</dbReference>
<keyword evidence="12" id="KW-1185">Reference proteome</keyword>
<dbReference type="PROSITE" id="PS50263">
    <property type="entry name" value="CN_HYDROLASE"/>
    <property type="match status" value="1"/>
</dbReference>
<dbReference type="PANTHER" id="PTHR38686">
    <property type="entry name" value="APOLIPOPROTEIN N-ACYLTRANSFERASE"/>
    <property type="match status" value="1"/>
</dbReference>
<dbReference type="AlphaFoldDB" id="H9UKE3"/>
<keyword evidence="3 9" id="KW-1003">Cell membrane</keyword>
<comment type="subcellular location">
    <subcellularLocation>
        <location evidence="9">Cell inner membrane</location>
        <topology evidence="9">Multi-pass membrane protein</topology>
    </subcellularLocation>
    <subcellularLocation>
        <location evidence="1">Cell membrane</location>
        <topology evidence="1">Multi-pass membrane protein</topology>
    </subcellularLocation>
</comment>
<feature type="transmembrane region" description="Helical" evidence="9">
    <location>
        <begin position="92"/>
        <end position="113"/>
    </location>
</feature>
<dbReference type="InterPro" id="IPR045378">
    <property type="entry name" value="LNT_N"/>
</dbReference>
<dbReference type="GO" id="GO:0005886">
    <property type="term" value="C:plasma membrane"/>
    <property type="evidence" value="ECO:0007669"/>
    <property type="project" value="UniProtKB-SubCell"/>
</dbReference>
<dbReference type="InterPro" id="IPR003010">
    <property type="entry name" value="C-N_Hydrolase"/>
</dbReference>
<keyword evidence="8 9" id="KW-0012">Acyltransferase</keyword>
<evidence type="ECO:0000256" key="1">
    <source>
        <dbReference type="ARBA" id="ARBA00004651"/>
    </source>
</evidence>
<dbReference type="Gene3D" id="3.60.110.10">
    <property type="entry name" value="Carbon-nitrogen hydrolase"/>
    <property type="match status" value="1"/>
</dbReference>
<dbReference type="PATRIC" id="fig|889378.3.peg.1921"/>
<dbReference type="InterPro" id="IPR036526">
    <property type="entry name" value="C-N_Hydrolase_sf"/>
</dbReference>
<dbReference type="HAMAP" id="MF_01148">
    <property type="entry name" value="Lnt"/>
    <property type="match status" value="1"/>
</dbReference>
<evidence type="ECO:0000256" key="5">
    <source>
        <dbReference type="ARBA" id="ARBA00022692"/>
    </source>
</evidence>
<evidence type="ECO:0000256" key="4">
    <source>
        <dbReference type="ARBA" id="ARBA00022679"/>
    </source>
</evidence>
<feature type="transmembrane region" description="Helical" evidence="9">
    <location>
        <begin position="503"/>
        <end position="522"/>
    </location>
</feature>
<evidence type="ECO:0000256" key="6">
    <source>
        <dbReference type="ARBA" id="ARBA00022989"/>
    </source>
</evidence>
<dbReference type="RefSeq" id="WP_014455969.1">
    <property type="nucleotide sequence ID" value="NC_017098.1"/>
</dbReference>
<accession>H9UKE3</accession>
<evidence type="ECO:0000256" key="8">
    <source>
        <dbReference type="ARBA" id="ARBA00023315"/>
    </source>
</evidence>
<dbReference type="SUPFAM" id="SSF56317">
    <property type="entry name" value="Carbon-nitrogen hydrolase"/>
    <property type="match status" value="1"/>
</dbReference>
<dbReference type="Proteomes" id="UP000007383">
    <property type="component" value="Chromosome"/>
</dbReference>
<feature type="transmembrane region" description="Helical" evidence="9">
    <location>
        <begin position="66"/>
        <end position="86"/>
    </location>
</feature>
<organism evidence="11 12">
    <name type="scientific">Spirochaeta africana (strain ATCC 700263 / DSM 8902 / Z-7692)</name>
    <dbReference type="NCBI Taxonomy" id="889378"/>
    <lineage>
        <taxon>Bacteria</taxon>
        <taxon>Pseudomonadati</taxon>
        <taxon>Spirochaetota</taxon>
        <taxon>Spirochaetia</taxon>
        <taxon>Spirochaetales</taxon>
        <taxon>Spirochaetaceae</taxon>
        <taxon>Spirochaeta</taxon>
    </lineage>
</organism>
<dbReference type="PANTHER" id="PTHR38686:SF1">
    <property type="entry name" value="APOLIPOPROTEIN N-ACYLTRANSFERASE"/>
    <property type="match status" value="1"/>
</dbReference>
<dbReference type="eggNOG" id="COG0815">
    <property type="taxonomic scope" value="Bacteria"/>
</dbReference>
<evidence type="ECO:0000256" key="7">
    <source>
        <dbReference type="ARBA" id="ARBA00023136"/>
    </source>
</evidence>
<comment type="similarity">
    <text evidence="2 9">Belongs to the CN hydrolase family. Apolipoprotein N-acyltransferase subfamily.</text>
</comment>
<dbReference type="NCBIfam" id="TIGR00546">
    <property type="entry name" value="lnt"/>
    <property type="match status" value="1"/>
</dbReference>
<dbReference type="GO" id="GO:0016410">
    <property type="term" value="F:N-acyltransferase activity"/>
    <property type="evidence" value="ECO:0007669"/>
    <property type="project" value="UniProtKB-UniRule"/>
</dbReference>
<comment type="catalytic activity">
    <reaction evidence="9">
        <text>N-terminal S-1,2-diacyl-sn-glyceryl-L-cysteinyl-[lipoprotein] + a glycerophospholipid = N-acyl-S-1,2-diacyl-sn-glyceryl-L-cysteinyl-[lipoprotein] + a 2-acyl-sn-glycero-3-phospholipid + H(+)</text>
        <dbReference type="Rhea" id="RHEA:48228"/>
        <dbReference type="Rhea" id="RHEA-COMP:14681"/>
        <dbReference type="Rhea" id="RHEA-COMP:14684"/>
        <dbReference type="ChEBI" id="CHEBI:15378"/>
        <dbReference type="ChEBI" id="CHEBI:136912"/>
        <dbReference type="ChEBI" id="CHEBI:140656"/>
        <dbReference type="ChEBI" id="CHEBI:140657"/>
        <dbReference type="ChEBI" id="CHEBI:140660"/>
        <dbReference type="EC" id="2.3.1.269"/>
    </reaction>
</comment>
<dbReference type="EC" id="2.3.1.269" evidence="9"/>
<feature type="transmembrane region" description="Helical" evidence="9">
    <location>
        <begin position="43"/>
        <end position="59"/>
    </location>
</feature>
<evidence type="ECO:0000256" key="2">
    <source>
        <dbReference type="ARBA" id="ARBA00010065"/>
    </source>
</evidence>
<gene>
    <name evidence="9" type="primary">lnt</name>
    <name evidence="11" type="ordered locus">Spiaf_1935</name>
</gene>
<feature type="domain" description="CN hydrolase" evidence="10">
    <location>
        <begin position="228"/>
        <end position="488"/>
    </location>
</feature>
<reference evidence="12" key="1">
    <citation type="journal article" date="2013" name="Stand. Genomic Sci.">
        <title>Complete genome sequence of the halophilic bacterium Spirochaeta africana type strain (Z-7692(T)) from the alkaline Lake Magadi in the East African Rift.</title>
        <authorList>
            <person name="Liolos K."/>
            <person name="Abt B."/>
            <person name="Scheuner C."/>
            <person name="Teshima H."/>
            <person name="Held B."/>
            <person name="Lapidus A."/>
            <person name="Nolan M."/>
            <person name="Lucas S."/>
            <person name="Deshpande S."/>
            <person name="Cheng J.F."/>
            <person name="Tapia R."/>
            <person name="Goodwin L.A."/>
            <person name="Pitluck S."/>
            <person name="Pagani I."/>
            <person name="Ivanova N."/>
            <person name="Mavromatis K."/>
            <person name="Mikhailova N."/>
            <person name="Huntemann M."/>
            <person name="Pati A."/>
            <person name="Chen A."/>
            <person name="Palaniappan K."/>
            <person name="Land M."/>
            <person name="Rohde M."/>
            <person name="Tindall B.J."/>
            <person name="Detter J.C."/>
            <person name="Goker M."/>
            <person name="Bristow J."/>
            <person name="Eisen J.A."/>
            <person name="Markowitz V."/>
            <person name="Hugenholtz P."/>
            <person name="Woyke T."/>
            <person name="Klenk H.P."/>
            <person name="Kyrpides N.C."/>
        </authorList>
    </citation>
    <scope>NUCLEOTIDE SEQUENCE</scope>
    <source>
        <strain evidence="12">ATCC 700263 / DSM 8902 / Z-7692</strain>
    </source>
</reference>
<feature type="transmembrane region" description="Helical" evidence="9">
    <location>
        <begin position="195"/>
        <end position="214"/>
    </location>
</feature>
<keyword evidence="4 9" id="KW-0808">Transferase</keyword>
<sequence length="548" mass="60886">MNSSGYTTVSGRQRLHHAAAAAFSALLLPLSLPSPLFELGSPLLGIVALIPLYLALAGTDSVRSAARLGVLFGALSTTTGSFWLAFFQDFSVWTLGGAVAGYAVYNALLFPFLHRSLQARLPWRPLWFAAIWTGYELLKSIGFLGYPWGLIAYSWNEVIPFIQIADLFGVYGVSFLLVLTNAVLAEFCRESKLSLLQGTTALLAVLTVATWLYGFHALQRDIPRLDELDTVLVQNDGDAWQPGAFWQELEKTQDLTSLAVQHGPVPDMVIWSETILRYPIQEHRRLYRHNPHRQPFLEFLGELPVPLLTGGAYLIDEQQHDLINAALLLDQDGIVQQVYGKQQLVPFAETIPFFEFAPVRRFFAEVIGLRSMWLSGMEYRLFEVETRSGNRLQYGTPICFEDAFAHITRDMARLGADFFVNLTNNSWSRTESAQTQHFAAARFRSIETRRTLVRATNSGLTSVVDPWGRLSASLPMFTPTVLRTDVPIYRPRTESVYLLTGDLFAWICLLGSLAGLAAAWLASAGQATATVRLSSDGQLSATGQTIPE</sequence>
<dbReference type="EMBL" id="CP003282">
    <property type="protein sequence ID" value="AFG37986.1"/>
    <property type="molecule type" value="Genomic_DNA"/>
</dbReference>
<keyword evidence="7 9" id="KW-0472">Membrane</keyword>
<evidence type="ECO:0000256" key="3">
    <source>
        <dbReference type="ARBA" id="ARBA00022475"/>
    </source>
</evidence>
<keyword evidence="9" id="KW-0997">Cell inner membrane</keyword>
<evidence type="ECO:0000313" key="12">
    <source>
        <dbReference type="Proteomes" id="UP000007383"/>
    </source>
</evidence>
<dbReference type="OrthoDB" id="9811121at2"/>
<keyword evidence="11" id="KW-0449">Lipoprotein</keyword>
<feature type="transmembrane region" description="Helical" evidence="9">
    <location>
        <begin position="125"/>
        <end position="146"/>
    </location>
</feature>
<dbReference type="HOGENOM" id="CLU_019563_1_1_12"/>
<comment type="pathway">
    <text evidence="9">Protein modification; lipoprotein biosynthesis (N-acyl transfer).</text>
</comment>
<protein>
    <recommendedName>
        <fullName evidence="9">Apolipoprotein N-acyltransferase</fullName>
        <shortName evidence="9">ALP N-acyltransferase</shortName>
        <ecNumber evidence="9">2.3.1.269</ecNumber>
    </recommendedName>
</protein>
<dbReference type="CDD" id="cd07571">
    <property type="entry name" value="ALP_N-acyl_transferase"/>
    <property type="match status" value="1"/>
</dbReference>
<dbReference type="InterPro" id="IPR004563">
    <property type="entry name" value="Apolipo_AcylTrfase"/>
</dbReference>
<comment type="function">
    <text evidence="9">Catalyzes the phospholipid dependent N-acylation of the N-terminal cysteine of apolipoprotein, the last step in lipoprotein maturation.</text>
</comment>
<proteinExistence type="inferred from homology"/>
<feature type="transmembrane region" description="Helical" evidence="9">
    <location>
        <begin position="158"/>
        <end position="183"/>
    </location>
</feature>
<dbReference type="KEGG" id="sfc:Spiaf_1935"/>
<evidence type="ECO:0000256" key="9">
    <source>
        <dbReference type="HAMAP-Rule" id="MF_01148"/>
    </source>
</evidence>
<name>H9UKE3_SPIAZ</name>
<dbReference type="UniPathway" id="UPA00666"/>
<dbReference type="GO" id="GO:0042158">
    <property type="term" value="P:lipoprotein biosynthetic process"/>
    <property type="evidence" value="ECO:0007669"/>
    <property type="project" value="UniProtKB-UniRule"/>
</dbReference>
<keyword evidence="5 9" id="KW-0812">Transmembrane</keyword>